<feature type="region of interest" description="Disordered" evidence="1">
    <location>
        <begin position="412"/>
        <end position="434"/>
    </location>
</feature>
<sequence length="497" mass="52507">MSDYPTGRPGDPNDPDQPDLGELLRSLLSGEGLAEHPEFAEALRNMGIDRLDPATMGMLQAQMQAMMSGPADGGFNIEMATDIARKQVATDGDQSVSARTKGDTDQVVQVANLWLDDVTTFAAVGPGLAWSRAEWVEHTMPMWRRLVEPVAAGVGNAIQHAMREQLGQLGDGAAEQLGLPAGTDPAAMMGQIEPMMARMSNAMFAMQVGQAVGALAGDLVSGAEIGIPLLDGDQVVLLPTNVAAFAEGQSVDAGEVHLYVATREAARMRLFHAVPWLSPALIAAVQSYAGDISIDTEGIERSLRDIDPTDPQAMQSALQGSLFTPEPSEAQRRALAHLETLLALVEGWVDVVSDRAADGHLPHAAALSEAVRRRRASGGPAERVFSSLVGLDLRPRRLRDAAALFGALEEAAGADARDESWQHPDFAPTAADLDDPQAYVARRTGEQVQPPRDDVDAALDALLAQGEAEFEGEQGSDGSDGSDGPENGPDGPDTPRG</sequence>
<dbReference type="AlphaFoldDB" id="A0A853DGL8"/>
<dbReference type="Gene3D" id="1.20.150.30">
    <property type="entry name" value="Zincin-like metallopeptidase, N-terminal domain"/>
    <property type="match status" value="1"/>
</dbReference>
<dbReference type="GO" id="GO:0016787">
    <property type="term" value="F:hydrolase activity"/>
    <property type="evidence" value="ECO:0007669"/>
    <property type="project" value="UniProtKB-KW"/>
</dbReference>
<dbReference type="SUPFAM" id="SSF55486">
    <property type="entry name" value="Metalloproteases ('zincins'), catalytic domain"/>
    <property type="match status" value="1"/>
</dbReference>
<dbReference type="RefSeq" id="WP_343048413.1">
    <property type="nucleotide sequence ID" value="NZ_JACCFW010000001.1"/>
</dbReference>
<gene>
    <name evidence="2" type="ORF">HNR15_000823</name>
</gene>
<dbReference type="InterPro" id="IPR042271">
    <property type="entry name" value="Zinicin_2_N"/>
</dbReference>
<dbReference type="PANTHER" id="PTHR39420">
    <property type="match status" value="1"/>
</dbReference>
<keyword evidence="3" id="KW-1185">Reference proteome</keyword>
<dbReference type="Proteomes" id="UP000571817">
    <property type="component" value="Unassembled WGS sequence"/>
</dbReference>
<dbReference type="Pfam" id="PF10103">
    <property type="entry name" value="Zincin_2"/>
    <property type="match status" value="1"/>
</dbReference>
<protein>
    <submittedName>
        <fullName evidence="2">Putative hydrolase</fullName>
    </submittedName>
</protein>
<accession>A0A853DGL8</accession>
<dbReference type="NCBIfam" id="TIGR03624">
    <property type="entry name" value="putative hydrolase"/>
    <property type="match status" value="1"/>
</dbReference>
<name>A0A853DGL8_9MICO</name>
<comment type="caution">
    <text evidence="2">The sequence shown here is derived from an EMBL/GenBank/DDBJ whole genome shotgun (WGS) entry which is preliminary data.</text>
</comment>
<evidence type="ECO:0000256" key="1">
    <source>
        <dbReference type="SAM" id="MobiDB-lite"/>
    </source>
</evidence>
<reference evidence="2 3" key="1">
    <citation type="submission" date="2020-07" db="EMBL/GenBank/DDBJ databases">
        <title>Sequencing the genomes of 1000 actinobacteria strains.</title>
        <authorList>
            <person name="Klenk H.-P."/>
        </authorList>
    </citation>
    <scope>NUCLEOTIDE SEQUENCE [LARGE SCALE GENOMIC DNA]</scope>
    <source>
        <strain evidence="2 3">DSM 29531</strain>
    </source>
</reference>
<keyword evidence="2" id="KW-0378">Hydrolase</keyword>
<feature type="compositionally biased region" description="Low complexity" evidence="1">
    <location>
        <begin position="476"/>
        <end position="491"/>
    </location>
</feature>
<organism evidence="2 3">
    <name type="scientific">Allobranchiibius huperziae</name>
    <dbReference type="NCBI Taxonomy" id="1874116"/>
    <lineage>
        <taxon>Bacteria</taxon>
        <taxon>Bacillati</taxon>
        <taxon>Actinomycetota</taxon>
        <taxon>Actinomycetes</taxon>
        <taxon>Micrococcales</taxon>
        <taxon>Dermacoccaceae</taxon>
        <taxon>Allobranchiibius</taxon>
    </lineage>
</organism>
<dbReference type="PANTHER" id="PTHR39420:SF2">
    <property type="entry name" value="HYDROLASE"/>
    <property type="match status" value="1"/>
</dbReference>
<evidence type="ECO:0000313" key="3">
    <source>
        <dbReference type="Proteomes" id="UP000571817"/>
    </source>
</evidence>
<proteinExistence type="predicted"/>
<evidence type="ECO:0000313" key="2">
    <source>
        <dbReference type="EMBL" id="NYJ73860.1"/>
    </source>
</evidence>
<dbReference type="EMBL" id="JACCFW010000001">
    <property type="protein sequence ID" value="NYJ73860.1"/>
    <property type="molecule type" value="Genomic_DNA"/>
</dbReference>
<dbReference type="InterPro" id="IPR018766">
    <property type="entry name" value="Zinicin_2"/>
</dbReference>
<feature type="region of interest" description="Disordered" evidence="1">
    <location>
        <begin position="463"/>
        <end position="497"/>
    </location>
</feature>